<dbReference type="Gene3D" id="3.10.580.10">
    <property type="entry name" value="CBS-domain"/>
    <property type="match status" value="1"/>
</dbReference>
<dbReference type="Pfam" id="PF00571">
    <property type="entry name" value="CBS"/>
    <property type="match status" value="1"/>
</dbReference>
<dbReference type="OrthoDB" id="72239at2759"/>
<sequence length="596" mass="67445">MGATLSSHGLADEHLRSLVTEYTTQSLKTVEECWQIFVDEAHSARSLTYVQFDEVFGMLLQDTLPHYALFESLTNGTAGANGFEVLVGICLALRVDLKLKLHFIFRMYMCANHENFIESTTKLLIYRDCVNAVTRMLRLSEPPSTEITNAMEMALRATDDTKPLVTLKEAIEYSLTQPFVCSFFEELQSLFTGLVTEDKAMTFFQNSELLEDASAATFFVADCTNDPDVLWSTKIRDVGGQTLYNDDMFHMPDDVQCFLALKELQLRRRRVALVYEHHRVGKAGDRVYSGLVDYETFARCLLAVLPPLEVNCKSTGSYMVNMSKLPDIELVKMEGQIADAGRKFAAMSLREVLQLARDSNEFVPSGQPTGLRVSYADDYLFNLVHRFATFESYVPVAPSPKHPTPILGILTPFDVVRFMLEDLSLLNGKQEWPVAKLECVAKPLSMHRSTASMYEAFYLLRAKHMSGMLLLNDMDHELSSFGWQEILELVECWPSKLNFVVEFPVPLPPAITPSVSLPHFSNLVFPIVHVLKNNPPVTVPPMTSVARALQVFFAQRVTRLYIMEEHGNPQHIGVLRLVDVMRLLLSEQKHVGNREY</sequence>
<keyword evidence="1" id="KW-0129">CBS domain</keyword>
<evidence type="ECO:0000256" key="1">
    <source>
        <dbReference type="PROSITE-ProRule" id="PRU00703"/>
    </source>
</evidence>
<dbReference type="VEuPathDB" id="FungiDB:H257_12612"/>
<dbReference type="PROSITE" id="PS51371">
    <property type="entry name" value="CBS"/>
    <property type="match status" value="1"/>
</dbReference>
<protein>
    <recommendedName>
        <fullName evidence="2">CBS domain-containing protein</fullName>
    </recommendedName>
</protein>
<name>W4FYF4_APHAT</name>
<dbReference type="GeneID" id="20814608"/>
<gene>
    <name evidence="3" type="ORF">H257_12612</name>
</gene>
<dbReference type="AlphaFoldDB" id="W4FYF4"/>
<evidence type="ECO:0000313" key="3">
    <source>
        <dbReference type="EMBL" id="ETV72517.1"/>
    </source>
</evidence>
<organism evidence="3">
    <name type="scientific">Aphanomyces astaci</name>
    <name type="common">Crayfish plague agent</name>
    <dbReference type="NCBI Taxonomy" id="112090"/>
    <lineage>
        <taxon>Eukaryota</taxon>
        <taxon>Sar</taxon>
        <taxon>Stramenopiles</taxon>
        <taxon>Oomycota</taxon>
        <taxon>Saprolegniomycetes</taxon>
        <taxon>Saprolegniales</taxon>
        <taxon>Verrucalvaceae</taxon>
        <taxon>Aphanomyces</taxon>
    </lineage>
</organism>
<dbReference type="InterPro" id="IPR046342">
    <property type="entry name" value="CBS_dom_sf"/>
</dbReference>
<proteinExistence type="predicted"/>
<dbReference type="InterPro" id="IPR000644">
    <property type="entry name" value="CBS_dom"/>
</dbReference>
<accession>W4FYF4</accession>
<dbReference type="SUPFAM" id="SSF54631">
    <property type="entry name" value="CBS-domain pair"/>
    <property type="match status" value="1"/>
</dbReference>
<dbReference type="RefSeq" id="XP_009838199.1">
    <property type="nucleotide sequence ID" value="XM_009839897.1"/>
</dbReference>
<reference evidence="3" key="1">
    <citation type="submission" date="2013-12" db="EMBL/GenBank/DDBJ databases">
        <title>The Genome Sequence of Aphanomyces astaci APO3.</title>
        <authorList>
            <consortium name="The Broad Institute Genomics Platform"/>
            <person name="Russ C."/>
            <person name="Tyler B."/>
            <person name="van West P."/>
            <person name="Dieguez-Uribeondo J."/>
            <person name="Young S.K."/>
            <person name="Zeng Q."/>
            <person name="Gargeya S."/>
            <person name="Fitzgerald M."/>
            <person name="Abouelleil A."/>
            <person name="Alvarado L."/>
            <person name="Chapman S.B."/>
            <person name="Gainer-Dewar J."/>
            <person name="Goldberg J."/>
            <person name="Griggs A."/>
            <person name="Gujja S."/>
            <person name="Hansen M."/>
            <person name="Howarth C."/>
            <person name="Imamovic A."/>
            <person name="Ireland A."/>
            <person name="Larimer J."/>
            <person name="McCowan C."/>
            <person name="Murphy C."/>
            <person name="Pearson M."/>
            <person name="Poon T.W."/>
            <person name="Priest M."/>
            <person name="Roberts A."/>
            <person name="Saif S."/>
            <person name="Shea T."/>
            <person name="Sykes S."/>
            <person name="Wortman J."/>
            <person name="Nusbaum C."/>
            <person name="Birren B."/>
        </authorList>
    </citation>
    <scope>NUCLEOTIDE SEQUENCE [LARGE SCALE GENOMIC DNA]</scope>
    <source>
        <strain evidence="3">APO3</strain>
    </source>
</reference>
<dbReference type="EMBL" id="KI913154">
    <property type="protein sequence ID" value="ETV72517.1"/>
    <property type="molecule type" value="Genomic_DNA"/>
</dbReference>
<evidence type="ECO:0000259" key="2">
    <source>
        <dbReference type="PROSITE" id="PS51371"/>
    </source>
</evidence>
<feature type="domain" description="CBS" evidence="2">
    <location>
        <begin position="530"/>
        <end position="590"/>
    </location>
</feature>